<evidence type="ECO:0000313" key="5">
    <source>
        <dbReference type="Proteomes" id="UP000826254"/>
    </source>
</evidence>
<evidence type="ECO:0000256" key="1">
    <source>
        <dbReference type="ARBA" id="ARBA00022679"/>
    </source>
</evidence>
<dbReference type="GO" id="GO:0016779">
    <property type="term" value="F:nucleotidyltransferase activity"/>
    <property type="evidence" value="ECO:0007669"/>
    <property type="project" value="UniProtKB-ARBA"/>
</dbReference>
<gene>
    <name evidence="4" type="ORF">K6T50_17195</name>
</gene>
<geneLocation type="plasmid" evidence="4 5">
    <name>unnamed2</name>
</geneLocation>
<proteinExistence type="predicted"/>
<evidence type="ECO:0000313" key="4">
    <source>
        <dbReference type="EMBL" id="QZP39714.1"/>
    </source>
</evidence>
<dbReference type="EMBL" id="CP081960">
    <property type="protein sequence ID" value="QZP39714.1"/>
    <property type="molecule type" value="Genomic_DNA"/>
</dbReference>
<keyword evidence="2" id="KW-0012">Acyltransferase</keyword>
<dbReference type="PANTHER" id="PTHR43584:SF8">
    <property type="entry name" value="N-ACETYLMURAMATE ALPHA-1-PHOSPHATE URIDYLYLTRANSFERASE"/>
    <property type="match status" value="1"/>
</dbReference>
<dbReference type="SUPFAM" id="SSF51161">
    <property type="entry name" value="Trimeric LpxA-like enzymes"/>
    <property type="match status" value="1"/>
</dbReference>
<organism evidence="4 5">
    <name type="scientific">Halobaculum magnesiiphilum</name>
    <dbReference type="NCBI Taxonomy" id="1017351"/>
    <lineage>
        <taxon>Archaea</taxon>
        <taxon>Methanobacteriati</taxon>
        <taxon>Methanobacteriota</taxon>
        <taxon>Stenosarchaea group</taxon>
        <taxon>Halobacteria</taxon>
        <taxon>Halobacteriales</taxon>
        <taxon>Haloferacaceae</taxon>
        <taxon>Halobaculum</taxon>
    </lineage>
</organism>
<keyword evidence="1" id="KW-0808">Transferase</keyword>
<dbReference type="Proteomes" id="UP000826254">
    <property type="component" value="Plasmid unnamed2"/>
</dbReference>
<evidence type="ECO:0000256" key="2">
    <source>
        <dbReference type="ARBA" id="ARBA00023315"/>
    </source>
</evidence>
<dbReference type="PANTHER" id="PTHR43584">
    <property type="entry name" value="NUCLEOTIDYL TRANSFERASE"/>
    <property type="match status" value="1"/>
</dbReference>
<dbReference type="InterPro" id="IPR011004">
    <property type="entry name" value="Trimer_LpxA-like_sf"/>
</dbReference>
<feature type="domain" description="Mannose-1-phosphate guanyltransferase C-terminal" evidence="3">
    <location>
        <begin position="222"/>
        <end position="305"/>
    </location>
</feature>
<name>A0A8T8WJ04_9EURY</name>
<dbReference type="GO" id="GO:0016746">
    <property type="term" value="F:acyltransferase activity"/>
    <property type="evidence" value="ECO:0007669"/>
    <property type="project" value="UniProtKB-KW"/>
</dbReference>
<dbReference type="AlphaFoldDB" id="A0A8T8WJ04"/>
<accession>A0A8T8WJ04</accession>
<evidence type="ECO:0000259" key="3">
    <source>
        <dbReference type="Pfam" id="PF25087"/>
    </source>
</evidence>
<reference evidence="4 5" key="1">
    <citation type="journal article" date="2021" name="Int. J. Syst. Evol. Microbiol.">
        <title>Halobaculum halophilum sp. nov. and Halobaculum salinum sp. nov., isolated from salt lake and saline soil.</title>
        <authorList>
            <person name="Cui H.L."/>
            <person name="Shi X.W."/>
            <person name="Yin X.M."/>
            <person name="Yang X.Y."/>
            <person name="Hou J."/>
            <person name="Zhu L."/>
        </authorList>
    </citation>
    <scope>NUCLEOTIDE SEQUENCE [LARGE SCALE GENOMIC DNA]</scope>
    <source>
        <strain evidence="4 5">NBRC 109044</strain>
    </source>
</reference>
<sequence length="361" mass="37602">MLGVLASKGEIGTAYAPSTHAAQVSVAGTPVAVRAADSMVRAGVDELLVTGVAPTVQRRLLDRYPEIVTTERADPPTAHDRVIRLPATAIVSPGALDALGRRSAAYLRRPAEPLPPLDGPEVRPLVVPADAFEGRPPTAAVEVARDLAADAAIDAIEHEHVADVRRPWEYLDATEWLLAGTAGSDGFAKIESDRSGEIHPDAELTGPIAVREGATVRSGAVIEGPALVMPGATVGPNCYVRANSFISNDTKIGAAVELKNSVIMNDANVPHQSYVGDSVVGPRANVGAGSLVANLRHDGEQVTLTHADRRVRTGRRKFGAVIGEGAKLGIGTRLNVGTVVGANATTAPGEVVRRDVTTEDP</sequence>
<dbReference type="Gene3D" id="2.160.10.10">
    <property type="entry name" value="Hexapeptide repeat proteins"/>
    <property type="match status" value="1"/>
</dbReference>
<dbReference type="GeneID" id="67179915"/>
<dbReference type="InterPro" id="IPR050065">
    <property type="entry name" value="GlmU-like"/>
</dbReference>
<dbReference type="KEGG" id="hmp:K6T50_17195"/>
<dbReference type="InterPro" id="IPR056729">
    <property type="entry name" value="GMPPB_C"/>
</dbReference>
<protein>
    <submittedName>
        <fullName evidence="4">Glucose-1-phosphate thymidylyltransferase</fullName>
    </submittedName>
</protein>
<keyword evidence="4" id="KW-0614">Plasmid</keyword>
<dbReference type="RefSeq" id="WP_222609463.1">
    <property type="nucleotide sequence ID" value="NZ_CP081960.1"/>
</dbReference>
<dbReference type="Pfam" id="PF25087">
    <property type="entry name" value="GMPPB_C"/>
    <property type="match status" value="1"/>
</dbReference>
<keyword evidence="5" id="KW-1185">Reference proteome</keyword>